<evidence type="ECO:0000256" key="6">
    <source>
        <dbReference type="ARBA" id="ARBA00022777"/>
    </source>
</evidence>
<dbReference type="Proteomes" id="UP000010847">
    <property type="component" value="Chromosome"/>
</dbReference>
<dbReference type="InterPro" id="IPR003594">
    <property type="entry name" value="HATPase_dom"/>
</dbReference>
<keyword evidence="7" id="KW-0067">ATP-binding</keyword>
<dbReference type="InterPro" id="IPR003661">
    <property type="entry name" value="HisK_dim/P_dom"/>
</dbReference>
<dbReference type="SMART" id="SM00388">
    <property type="entry name" value="HisKA"/>
    <property type="match status" value="1"/>
</dbReference>
<organism evidence="10 11">
    <name type="scientific">Desulfitobacterium metallireducens DSM 15288</name>
    <dbReference type="NCBI Taxonomy" id="871968"/>
    <lineage>
        <taxon>Bacteria</taxon>
        <taxon>Bacillati</taxon>
        <taxon>Bacillota</taxon>
        <taxon>Clostridia</taxon>
        <taxon>Eubacteriales</taxon>
        <taxon>Desulfitobacteriaceae</taxon>
        <taxon>Desulfitobacterium</taxon>
    </lineage>
</organism>
<evidence type="ECO:0000256" key="3">
    <source>
        <dbReference type="ARBA" id="ARBA00022553"/>
    </source>
</evidence>
<reference evidence="10 11" key="1">
    <citation type="submission" date="2013-12" db="EMBL/GenBank/DDBJ databases">
        <authorList>
            <consortium name="DOE Joint Genome Institute"/>
            <person name="Smidt H."/>
            <person name="Huntemann M."/>
            <person name="Han J."/>
            <person name="Chen A."/>
            <person name="Kyrpides N."/>
            <person name="Mavromatis K."/>
            <person name="Markowitz V."/>
            <person name="Palaniappan K."/>
            <person name="Ivanova N."/>
            <person name="Schaumberg A."/>
            <person name="Pati A."/>
            <person name="Liolios K."/>
            <person name="Nordberg H.P."/>
            <person name="Cantor M.N."/>
            <person name="Hua S.X."/>
            <person name="Woyke T."/>
        </authorList>
    </citation>
    <scope>NUCLEOTIDE SEQUENCE [LARGE SCALE GENOMIC DNA]</scope>
    <source>
        <strain evidence="11">DSM 15288</strain>
    </source>
</reference>
<evidence type="ECO:0000259" key="9">
    <source>
        <dbReference type="PROSITE" id="PS50109"/>
    </source>
</evidence>
<comment type="catalytic activity">
    <reaction evidence="1">
        <text>ATP + protein L-histidine = ADP + protein N-phospho-L-histidine.</text>
        <dbReference type="EC" id="2.7.13.3"/>
    </reaction>
</comment>
<evidence type="ECO:0000313" key="10">
    <source>
        <dbReference type="EMBL" id="AHF06392.1"/>
    </source>
</evidence>
<dbReference type="Pfam" id="PF00512">
    <property type="entry name" value="HisKA"/>
    <property type="match status" value="1"/>
</dbReference>
<evidence type="ECO:0000256" key="2">
    <source>
        <dbReference type="ARBA" id="ARBA00012438"/>
    </source>
</evidence>
<evidence type="ECO:0000256" key="7">
    <source>
        <dbReference type="ARBA" id="ARBA00022840"/>
    </source>
</evidence>
<dbReference type="CDD" id="cd00082">
    <property type="entry name" value="HisKA"/>
    <property type="match status" value="1"/>
</dbReference>
<feature type="domain" description="Histidine kinase" evidence="9">
    <location>
        <begin position="44"/>
        <end position="248"/>
    </location>
</feature>
<dbReference type="InterPro" id="IPR036890">
    <property type="entry name" value="HATPase_C_sf"/>
</dbReference>
<dbReference type="InterPro" id="IPR004358">
    <property type="entry name" value="Sig_transdc_His_kin-like_C"/>
</dbReference>
<dbReference type="PROSITE" id="PS50109">
    <property type="entry name" value="HIS_KIN"/>
    <property type="match status" value="1"/>
</dbReference>
<evidence type="ECO:0000313" key="11">
    <source>
        <dbReference type="Proteomes" id="UP000010847"/>
    </source>
</evidence>
<dbReference type="SMART" id="SM00387">
    <property type="entry name" value="HATPase_c"/>
    <property type="match status" value="1"/>
</dbReference>
<keyword evidence="6 10" id="KW-0418">Kinase</keyword>
<accession>W0E6K4</accession>
<dbReference type="AlphaFoldDB" id="W0E6K4"/>
<dbReference type="InterPro" id="IPR005467">
    <property type="entry name" value="His_kinase_dom"/>
</dbReference>
<dbReference type="PANTHER" id="PTHR43065">
    <property type="entry name" value="SENSOR HISTIDINE KINASE"/>
    <property type="match status" value="1"/>
</dbReference>
<dbReference type="InterPro" id="IPR036097">
    <property type="entry name" value="HisK_dim/P_sf"/>
</dbReference>
<evidence type="ECO:0000256" key="4">
    <source>
        <dbReference type="ARBA" id="ARBA00022679"/>
    </source>
</evidence>
<evidence type="ECO:0000256" key="5">
    <source>
        <dbReference type="ARBA" id="ARBA00022741"/>
    </source>
</evidence>
<dbReference type="EC" id="2.7.13.3" evidence="2"/>
<dbReference type="HOGENOM" id="CLU_000445_89_1_9"/>
<dbReference type="SUPFAM" id="SSF55874">
    <property type="entry name" value="ATPase domain of HSP90 chaperone/DNA topoisomerase II/histidine kinase"/>
    <property type="match status" value="1"/>
</dbReference>
<keyword evidence="4" id="KW-0808">Transferase</keyword>
<dbReference type="STRING" id="871968.DESME_04435"/>
<proteinExistence type="predicted"/>
<dbReference type="SUPFAM" id="SSF47384">
    <property type="entry name" value="Homodimeric domain of signal transducing histidine kinase"/>
    <property type="match status" value="1"/>
</dbReference>
<keyword evidence="8" id="KW-0902">Two-component regulatory system</keyword>
<keyword evidence="3" id="KW-0597">Phosphoprotein</keyword>
<dbReference type="EMBL" id="CP007032">
    <property type="protein sequence ID" value="AHF06392.1"/>
    <property type="molecule type" value="Genomic_DNA"/>
</dbReference>
<dbReference type="GO" id="GO:0005524">
    <property type="term" value="F:ATP binding"/>
    <property type="evidence" value="ECO:0007669"/>
    <property type="project" value="UniProtKB-KW"/>
</dbReference>
<keyword evidence="5" id="KW-0547">Nucleotide-binding</keyword>
<dbReference type="KEGG" id="dmt:DESME_04435"/>
<evidence type="ECO:0000256" key="1">
    <source>
        <dbReference type="ARBA" id="ARBA00000085"/>
    </source>
</evidence>
<evidence type="ECO:0000256" key="8">
    <source>
        <dbReference type="ARBA" id="ARBA00023012"/>
    </source>
</evidence>
<gene>
    <name evidence="10" type="ORF">DESME_04435</name>
</gene>
<dbReference type="eggNOG" id="COG3852">
    <property type="taxonomic scope" value="Bacteria"/>
</dbReference>
<keyword evidence="11" id="KW-1185">Reference proteome</keyword>
<dbReference type="PRINTS" id="PR00344">
    <property type="entry name" value="BCTRLSENSOR"/>
</dbReference>
<dbReference type="Gene3D" id="1.10.287.130">
    <property type="match status" value="1"/>
</dbReference>
<dbReference type="PANTHER" id="PTHR43065:SF46">
    <property type="entry name" value="C4-DICARBOXYLATE TRANSPORT SENSOR PROTEIN DCTB"/>
    <property type="match status" value="1"/>
</dbReference>
<sequence>MERDYIYKHNLNDIVEEQTMKLKESLETVEKLERLNLIDKMAATVAHEVRNPLTTIKGFLQLIKNKQPDPENVEYYNIMISEINRANSIIAEFLSMSRNKETIMKRGNIENVITSILPLIEADVIYNNMQLSTDFRKVPDILLNEQEITQLVLNLARNGIEAMAEGGCLTLKIYQDGNEVILLIADEGSGIEQEVLDKMGTPFFTTKEKGTGLGLVVCNSIIERHNAKLQIQSSVNGSSFEVHFTVPTNS</sequence>
<dbReference type="GO" id="GO:0000155">
    <property type="term" value="F:phosphorelay sensor kinase activity"/>
    <property type="evidence" value="ECO:0007669"/>
    <property type="project" value="InterPro"/>
</dbReference>
<dbReference type="Gene3D" id="3.30.565.10">
    <property type="entry name" value="Histidine kinase-like ATPase, C-terminal domain"/>
    <property type="match status" value="1"/>
</dbReference>
<protein>
    <recommendedName>
        <fullName evidence="2">histidine kinase</fullName>
        <ecNumber evidence="2">2.7.13.3</ecNumber>
    </recommendedName>
</protein>
<dbReference type="Pfam" id="PF02518">
    <property type="entry name" value="HATPase_c"/>
    <property type="match status" value="1"/>
</dbReference>
<name>W0E6K4_9FIRM</name>